<dbReference type="Proteomes" id="UP000215335">
    <property type="component" value="Unassembled WGS sequence"/>
</dbReference>
<keyword evidence="2" id="KW-1185">Reference proteome</keyword>
<proteinExistence type="predicted"/>
<accession>A0A232EHI5</accession>
<comment type="caution">
    <text evidence="1">The sequence shown here is derived from an EMBL/GenBank/DDBJ whole genome shotgun (WGS) entry which is preliminary data.</text>
</comment>
<evidence type="ECO:0000313" key="2">
    <source>
        <dbReference type="Proteomes" id="UP000215335"/>
    </source>
</evidence>
<sequence>MAVVLVVVVAVVAMVRVILKPIVDWLSVLFHLCYLSRQTGYKTYEAKEIEISWQETVNIWRASLKNCTMSC</sequence>
<dbReference type="AlphaFoldDB" id="A0A232EHI5"/>
<evidence type="ECO:0000313" key="1">
    <source>
        <dbReference type="EMBL" id="OXU17782.1"/>
    </source>
</evidence>
<dbReference type="EMBL" id="NNAY01004517">
    <property type="protein sequence ID" value="OXU17782.1"/>
    <property type="molecule type" value="Genomic_DNA"/>
</dbReference>
<organism evidence="1 2">
    <name type="scientific">Trichomalopsis sarcophagae</name>
    <dbReference type="NCBI Taxonomy" id="543379"/>
    <lineage>
        <taxon>Eukaryota</taxon>
        <taxon>Metazoa</taxon>
        <taxon>Ecdysozoa</taxon>
        <taxon>Arthropoda</taxon>
        <taxon>Hexapoda</taxon>
        <taxon>Insecta</taxon>
        <taxon>Pterygota</taxon>
        <taxon>Neoptera</taxon>
        <taxon>Endopterygota</taxon>
        <taxon>Hymenoptera</taxon>
        <taxon>Apocrita</taxon>
        <taxon>Proctotrupomorpha</taxon>
        <taxon>Chalcidoidea</taxon>
        <taxon>Pteromalidae</taxon>
        <taxon>Pteromalinae</taxon>
        <taxon>Trichomalopsis</taxon>
    </lineage>
</organism>
<protein>
    <submittedName>
        <fullName evidence="1">Uncharacterized protein</fullName>
    </submittedName>
</protein>
<reference evidence="1 2" key="1">
    <citation type="journal article" date="2017" name="Curr. Biol.">
        <title>The Evolution of Venom by Co-option of Single-Copy Genes.</title>
        <authorList>
            <person name="Martinson E.O."/>
            <person name="Mrinalini"/>
            <person name="Kelkar Y.D."/>
            <person name="Chang C.H."/>
            <person name="Werren J.H."/>
        </authorList>
    </citation>
    <scope>NUCLEOTIDE SEQUENCE [LARGE SCALE GENOMIC DNA]</scope>
    <source>
        <strain evidence="1 2">Alberta</strain>
        <tissue evidence="1">Whole body</tissue>
    </source>
</reference>
<gene>
    <name evidence="1" type="ORF">TSAR_016848</name>
</gene>
<name>A0A232EHI5_9HYME</name>